<evidence type="ECO:0000256" key="2">
    <source>
        <dbReference type="ARBA" id="ARBA00009792"/>
    </source>
</evidence>
<evidence type="ECO:0000256" key="6">
    <source>
        <dbReference type="ARBA" id="ARBA00022801"/>
    </source>
</evidence>
<evidence type="ECO:0000256" key="3">
    <source>
        <dbReference type="ARBA" id="ARBA00012752"/>
    </source>
</evidence>
<dbReference type="SUPFAM" id="SSF74650">
    <property type="entry name" value="Galactose mutarotase-like"/>
    <property type="match status" value="1"/>
</dbReference>
<comment type="function">
    <text evidence="11">Liberates mannose from p-nitrophenyl-alpha-D-mannoside in vitro.</text>
</comment>
<keyword evidence="9" id="KW-0325">Glycoprotein</keyword>
<dbReference type="InterPro" id="IPR011013">
    <property type="entry name" value="Gal_mutarotase_sf_dom"/>
</dbReference>
<dbReference type="Gene3D" id="1.20.1270.50">
    <property type="entry name" value="Glycoside hydrolase family 38, central domain"/>
    <property type="match status" value="2"/>
</dbReference>
<dbReference type="FunFam" id="2.70.98.30:FF:000003">
    <property type="entry name" value="Alpha-mannosidase"/>
    <property type="match status" value="1"/>
</dbReference>
<organism evidence="14 15">
    <name type="scientific">Cardamine amara subsp. amara</name>
    <dbReference type="NCBI Taxonomy" id="228776"/>
    <lineage>
        <taxon>Eukaryota</taxon>
        <taxon>Viridiplantae</taxon>
        <taxon>Streptophyta</taxon>
        <taxon>Embryophyta</taxon>
        <taxon>Tracheophyta</taxon>
        <taxon>Spermatophyta</taxon>
        <taxon>Magnoliopsida</taxon>
        <taxon>eudicotyledons</taxon>
        <taxon>Gunneridae</taxon>
        <taxon>Pentapetalae</taxon>
        <taxon>rosids</taxon>
        <taxon>malvids</taxon>
        <taxon>Brassicales</taxon>
        <taxon>Brassicaceae</taxon>
        <taxon>Cardamineae</taxon>
        <taxon>Cardamine</taxon>
    </lineage>
</organism>
<evidence type="ECO:0000256" key="12">
    <source>
        <dbReference type="RuleBase" id="RU361199"/>
    </source>
</evidence>
<evidence type="ECO:0000256" key="8">
    <source>
        <dbReference type="ARBA" id="ARBA00023157"/>
    </source>
</evidence>
<dbReference type="InterPro" id="IPR041147">
    <property type="entry name" value="GH38_C"/>
</dbReference>
<protein>
    <recommendedName>
        <fullName evidence="3 12">Alpha-mannosidase</fullName>
        <ecNumber evidence="12">3.2.1.-</ecNumber>
    </recommendedName>
</protein>
<dbReference type="Gene3D" id="2.60.40.1360">
    <property type="match status" value="1"/>
</dbReference>
<dbReference type="InterPro" id="IPR000602">
    <property type="entry name" value="Glyco_hydro_38_N"/>
</dbReference>
<dbReference type="FunFam" id="1.20.1270.50:FF:000003">
    <property type="entry name" value="Alpha-mannosidase"/>
    <property type="match status" value="1"/>
</dbReference>
<dbReference type="Pfam" id="PF07748">
    <property type="entry name" value="Glyco_hydro_38C"/>
    <property type="match status" value="1"/>
</dbReference>
<keyword evidence="6 12" id="KW-0378">Hydrolase</keyword>
<evidence type="ECO:0000259" key="13">
    <source>
        <dbReference type="SMART" id="SM00872"/>
    </source>
</evidence>
<dbReference type="InterPro" id="IPR027291">
    <property type="entry name" value="Glyco_hydro_38_N_sf"/>
</dbReference>
<evidence type="ECO:0000256" key="10">
    <source>
        <dbReference type="ARBA" id="ARBA00023295"/>
    </source>
</evidence>
<dbReference type="Gene3D" id="3.20.110.10">
    <property type="entry name" value="Glycoside hydrolase 38, N terminal domain"/>
    <property type="match status" value="1"/>
</dbReference>
<dbReference type="Pfam" id="PF09261">
    <property type="entry name" value="Alpha-mann_mid"/>
    <property type="match status" value="1"/>
</dbReference>
<dbReference type="InterPro" id="IPR015341">
    <property type="entry name" value="Glyco_hydro_38_cen"/>
</dbReference>
<dbReference type="InterPro" id="IPR037094">
    <property type="entry name" value="Glyco_hydro_38_cen_sf"/>
</dbReference>
<dbReference type="InterPro" id="IPR011330">
    <property type="entry name" value="Glyco_hydro/deAcase_b/a-brl"/>
</dbReference>
<dbReference type="SMART" id="SM00872">
    <property type="entry name" value="Alpha-mann_mid"/>
    <property type="match status" value="1"/>
</dbReference>
<dbReference type="GO" id="GO:0046872">
    <property type="term" value="F:metal ion binding"/>
    <property type="evidence" value="ECO:0007669"/>
    <property type="project" value="UniProtKB-KW"/>
</dbReference>
<gene>
    <name evidence="14" type="ORF">V5N11_021414</name>
</gene>
<comment type="cofactor">
    <cofactor evidence="12">
        <name>Zn(2+)</name>
        <dbReference type="ChEBI" id="CHEBI:29105"/>
    </cofactor>
    <text evidence="12">Binds 1 zinc ion per subunit.</text>
</comment>
<accession>A0ABD1BJA1</accession>
<dbReference type="InterPro" id="IPR048534">
    <property type="entry name" value="Man2a1-like_dom"/>
</dbReference>
<dbReference type="FunFam" id="3.20.110.10:FF:000001">
    <property type="entry name" value="Alpha-mannosidase"/>
    <property type="match status" value="1"/>
</dbReference>
<dbReference type="Pfam" id="PF21260">
    <property type="entry name" value="Laman-like_dom"/>
    <property type="match status" value="1"/>
</dbReference>
<evidence type="ECO:0000256" key="7">
    <source>
        <dbReference type="ARBA" id="ARBA00022833"/>
    </source>
</evidence>
<comment type="catalytic activity">
    <reaction evidence="1">
        <text>Hydrolysis of terminal, non-reducing alpha-D-mannose residues in alpha-D-mannosides.</text>
        <dbReference type="EC" id="3.2.1.24"/>
    </reaction>
</comment>
<dbReference type="SUPFAM" id="SSF88688">
    <property type="entry name" value="Families 57/38 glycoside transferase middle domain"/>
    <property type="match status" value="1"/>
</dbReference>
<evidence type="ECO:0000256" key="5">
    <source>
        <dbReference type="ARBA" id="ARBA00022729"/>
    </source>
</evidence>
<dbReference type="InterPro" id="IPR011682">
    <property type="entry name" value="Glyco_hydro_38_C"/>
</dbReference>
<keyword evidence="4 12" id="KW-0479">Metal-binding</keyword>
<dbReference type="InterPro" id="IPR028995">
    <property type="entry name" value="Glyco_hydro_57/38_cen_sf"/>
</dbReference>
<evidence type="ECO:0000256" key="11">
    <source>
        <dbReference type="ARBA" id="ARBA00060030"/>
    </source>
</evidence>
<sequence length="1030" mass="116372">MAKPGLSLLKAAVCVVVSVLELSVERVNGGYVKYGTEAKVVPGKLNVHLVPHSHDDVGWLKTVDQYYVGSNNSIQKACVRNVLDSVVDSLLRDPNRKFVFGEMAFFTRWWEEQSPKKQEQVRTLVKSGQLEFVNGGWSMNDEATCHYIDMIDHTTMGHRFIKQHFNFTPRAAWQIDPFGHSSVQAYLLGAELGLDSLHFARIDYQDREKRKAEKSLEFIWRGSKTFASSSQIFTNVFLVHYGPPSGFHYEVTEDYEPLQDDPRFDGYNIKEAVDNFVNASLVYANVTRGNHVMWTMGDDFQYQFAESWFRQMDRLIHYVNKDGRVNALYSTPSLYVDAKNDANLTWPLKTHDFFPYADRANAYWTGYFTSRPAVKRYVRALSGYYLAARQLEYLVGKKHGGPNTCSLGEALGIAQHHDAVTGTAKQHVTDDYMKRLAAAASEAEAVVNSALACLLSKAPKSGCTKPAITFSQCSLMNISYCPETEETISGQKSLILVAYNSLGWNRTEIIRIPVNDEGLSVEDSSGNTLDAQYIPMDNITSNLRSFYTKAYLGISSLQIPKYWLVFKATVPPLGWNTFFISKASAEGSSSHTHSSVMLSSLKNTTEIGPGNLKMLFSPDSGLLQRMYNSRTGADILVDQNYFWYDSNVGDAKDPQISGAYIFRPNGSLAYAVSSSKPKLQIVRGPLVDEVHQQFSPWVAQVVRLYKDKEHAEFEYTIGPVPVDQRSYTGKEIITRMITNMTTDKTFYTDSNGRDFLKRVRDNRTDWLIEVNEPIAGNYYPLSLGMYTKDKKTELSVLVDRATGGASIKDGEMELMLHRRMCLDDSRGVEEGLRESVCVNDTCAGLTVRGNYHVSINKVREGGQWRRETGQEIYSPLLMAFTHESKDKWKASKSVKGFAMDPLYTFPPNIALITLQELDLGSVLLRLAHLYEAGEDSDYSKLAKVELKKLFYGKMIKEVTEMSLSGNQEKAKMKEKMKWKVEGEDERPSSPLKGGPLDKSTLVVELAPMEIRTFLLQFSQKQRRRRKMFLG</sequence>
<evidence type="ECO:0000313" key="15">
    <source>
        <dbReference type="Proteomes" id="UP001558713"/>
    </source>
</evidence>
<comment type="similarity">
    <text evidence="2 12">Belongs to the glycosyl hydrolase 38 family.</text>
</comment>
<feature type="signal peptide" evidence="12">
    <location>
        <begin position="1"/>
        <end position="29"/>
    </location>
</feature>
<keyword evidence="5 12" id="KW-0732">Signal</keyword>
<dbReference type="InterPro" id="IPR013780">
    <property type="entry name" value="Glyco_hydro_b"/>
</dbReference>
<keyword evidence="7 12" id="KW-0862">Zinc</keyword>
<dbReference type="FunFam" id="1.20.1270.50:FF:000002">
    <property type="entry name" value="Alpha-mannosidase"/>
    <property type="match status" value="1"/>
</dbReference>
<proteinExistence type="inferred from homology"/>
<comment type="caution">
    <text evidence="14">The sequence shown here is derived from an EMBL/GenBank/DDBJ whole genome shotgun (WGS) entry which is preliminary data.</text>
</comment>
<evidence type="ECO:0000256" key="9">
    <source>
        <dbReference type="ARBA" id="ARBA00023180"/>
    </source>
</evidence>
<dbReference type="Pfam" id="PF01074">
    <property type="entry name" value="Glyco_hydro_38N"/>
    <property type="match status" value="1"/>
</dbReference>
<reference evidence="14 15" key="1">
    <citation type="submission" date="2024-04" db="EMBL/GenBank/DDBJ databases">
        <title>Genome assembly C_amara_ONT_v2.</title>
        <authorList>
            <person name="Yant L."/>
            <person name="Moore C."/>
            <person name="Slenker M."/>
        </authorList>
    </citation>
    <scope>NUCLEOTIDE SEQUENCE [LARGE SCALE GENOMIC DNA]</scope>
    <source>
        <tissue evidence="14">Leaf</tissue>
    </source>
</reference>
<name>A0ABD1BJA1_CARAN</name>
<dbReference type="Pfam" id="PF17677">
    <property type="entry name" value="Glyco_hydro38C2"/>
    <property type="match status" value="1"/>
</dbReference>
<dbReference type="EMBL" id="JBANAX010000253">
    <property type="protein sequence ID" value="KAL1217066.1"/>
    <property type="molecule type" value="Genomic_DNA"/>
</dbReference>
<dbReference type="GO" id="GO:0004559">
    <property type="term" value="F:alpha-mannosidase activity"/>
    <property type="evidence" value="ECO:0007669"/>
    <property type="project" value="UniProtKB-EC"/>
</dbReference>
<dbReference type="PANTHER" id="PTHR11607:SF61">
    <property type="entry name" value="ALPHA-MANNOSIDASE"/>
    <property type="match status" value="1"/>
</dbReference>
<dbReference type="Proteomes" id="UP001558713">
    <property type="component" value="Unassembled WGS sequence"/>
</dbReference>
<dbReference type="Gene3D" id="2.60.40.1180">
    <property type="entry name" value="Golgi alpha-mannosidase II"/>
    <property type="match status" value="1"/>
</dbReference>
<dbReference type="PANTHER" id="PTHR11607">
    <property type="entry name" value="ALPHA-MANNOSIDASE"/>
    <property type="match status" value="1"/>
</dbReference>
<feature type="domain" description="Glycoside hydrolase family 38 central" evidence="13">
    <location>
        <begin position="362"/>
        <end position="436"/>
    </location>
</feature>
<dbReference type="SUPFAM" id="SSF88713">
    <property type="entry name" value="Glycoside hydrolase/deacetylase"/>
    <property type="match status" value="1"/>
</dbReference>
<evidence type="ECO:0000256" key="1">
    <source>
        <dbReference type="ARBA" id="ARBA00000365"/>
    </source>
</evidence>
<dbReference type="Gene3D" id="2.70.98.30">
    <property type="entry name" value="Golgi alpha-mannosidase II, domain 4"/>
    <property type="match status" value="1"/>
</dbReference>
<evidence type="ECO:0000256" key="4">
    <source>
        <dbReference type="ARBA" id="ARBA00022723"/>
    </source>
</evidence>
<keyword evidence="15" id="KW-1185">Reference proteome</keyword>
<evidence type="ECO:0000313" key="14">
    <source>
        <dbReference type="EMBL" id="KAL1217066.1"/>
    </source>
</evidence>
<feature type="chain" id="PRO_5044531711" description="Alpha-mannosidase" evidence="12">
    <location>
        <begin position="30"/>
        <end position="1030"/>
    </location>
</feature>
<keyword evidence="8" id="KW-1015">Disulfide bond</keyword>
<dbReference type="AlphaFoldDB" id="A0ABD1BJA1"/>
<dbReference type="EC" id="3.2.1.-" evidence="12"/>
<dbReference type="FunFam" id="2.60.40.1360:FF:000001">
    <property type="entry name" value="Alpha-mannosidase"/>
    <property type="match status" value="1"/>
</dbReference>
<dbReference type="FunFam" id="2.60.40.1180:FF:000030">
    <property type="entry name" value="Alpha-mannosidase"/>
    <property type="match status" value="1"/>
</dbReference>
<keyword evidence="10 12" id="KW-0326">Glycosidase</keyword>
<dbReference type="CDD" id="cd10810">
    <property type="entry name" value="GH38N_AMII_LAM_like"/>
    <property type="match status" value="1"/>
</dbReference>
<dbReference type="InterPro" id="IPR050843">
    <property type="entry name" value="Glycosyl_Hydrlase_38"/>
</dbReference>